<evidence type="ECO:0000256" key="4">
    <source>
        <dbReference type="PROSITE-ProRule" id="PRU00175"/>
    </source>
</evidence>
<feature type="transmembrane region" description="Helical" evidence="5">
    <location>
        <begin position="372"/>
        <end position="393"/>
    </location>
</feature>
<feature type="domain" description="RING-type" evidence="6">
    <location>
        <begin position="9"/>
        <end position="47"/>
    </location>
</feature>
<evidence type="ECO:0000256" key="1">
    <source>
        <dbReference type="ARBA" id="ARBA00022723"/>
    </source>
</evidence>
<protein>
    <recommendedName>
        <fullName evidence="6">RING-type domain-containing protein</fullName>
    </recommendedName>
</protein>
<evidence type="ECO:0000313" key="7">
    <source>
        <dbReference type="EMBL" id="BAN65689.1"/>
    </source>
</evidence>
<dbReference type="SMART" id="SM00184">
    <property type="entry name" value="RING"/>
    <property type="match status" value="1"/>
</dbReference>
<dbReference type="Gene3D" id="3.30.40.10">
    <property type="entry name" value="Zinc/RING finger domain, C3HC4 (zinc finger)"/>
    <property type="match status" value="1"/>
</dbReference>
<organism evidence="7">
    <name type="scientific">Babesia bovis</name>
    <dbReference type="NCBI Taxonomy" id="5865"/>
    <lineage>
        <taxon>Eukaryota</taxon>
        <taxon>Sar</taxon>
        <taxon>Alveolata</taxon>
        <taxon>Apicomplexa</taxon>
        <taxon>Aconoidasida</taxon>
        <taxon>Piroplasmida</taxon>
        <taxon>Babesiidae</taxon>
        <taxon>Babesia</taxon>
    </lineage>
</organism>
<keyword evidence="2 4" id="KW-0863">Zinc-finger</keyword>
<dbReference type="GO" id="GO:0008270">
    <property type="term" value="F:zinc ion binding"/>
    <property type="evidence" value="ECO:0007669"/>
    <property type="project" value="UniProtKB-KW"/>
</dbReference>
<keyword evidence="5" id="KW-1133">Transmembrane helix</keyword>
<dbReference type="InterPro" id="IPR001841">
    <property type="entry name" value="Znf_RING"/>
</dbReference>
<dbReference type="AlphaFoldDB" id="S6BHL5"/>
<dbReference type="EMBL" id="AK441895">
    <property type="protein sequence ID" value="BAN65689.1"/>
    <property type="molecule type" value="mRNA"/>
</dbReference>
<accession>S6BHL5</accession>
<dbReference type="PROSITE" id="PS00518">
    <property type="entry name" value="ZF_RING_1"/>
    <property type="match status" value="1"/>
</dbReference>
<evidence type="ECO:0000256" key="2">
    <source>
        <dbReference type="ARBA" id="ARBA00022771"/>
    </source>
</evidence>
<gene>
    <name evidence="7" type="primary">BBOV_II000630</name>
</gene>
<name>S6BHL5_BABBO</name>
<dbReference type="Pfam" id="PF13923">
    <property type="entry name" value="zf-C3HC4_2"/>
    <property type="match status" value="1"/>
</dbReference>
<dbReference type="SUPFAM" id="SSF57850">
    <property type="entry name" value="RING/U-box"/>
    <property type="match status" value="1"/>
</dbReference>
<dbReference type="PROSITE" id="PS50089">
    <property type="entry name" value="ZF_RING_2"/>
    <property type="match status" value="1"/>
</dbReference>
<dbReference type="CDD" id="cd16514">
    <property type="entry name" value="RING-HC_LONFs_rpt2"/>
    <property type="match status" value="1"/>
</dbReference>
<keyword evidence="5" id="KW-0472">Membrane</keyword>
<keyword evidence="3" id="KW-0862">Zinc</keyword>
<dbReference type="InterPro" id="IPR017907">
    <property type="entry name" value="Znf_RING_CS"/>
</dbReference>
<evidence type="ECO:0000256" key="5">
    <source>
        <dbReference type="SAM" id="Phobius"/>
    </source>
</evidence>
<evidence type="ECO:0000259" key="6">
    <source>
        <dbReference type="PROSITE" id="PS50089"/>
    </source>
</evidence>
<dbReference type="PANTHER" id="PTHR23327">
    <property type="entry name" value="RING FINGER PROTEIN 127"/>
    <property type="match status" value="1"/>
</dbReference>
<keyword evidence="1" id="KW-0479">Metal-binding</keyword>
<reference evidence="7" key="1">
    <citation type="journal article" date="2014" name="BMC Genomics">
        <title>The Babesia bovis gene and promoter model: an update from full-length EST analysis.</title>
        <authorList>
            <person name="Yamagishi J."/>
            <person name="Wakaguri H."/>
            <person name="Yokoyama N."/>
            <person name="Yamashita R."/>
            <person name="Suzuki Y."/>
            <person name="Xuan X."/>
            <person name="Igarashi I."/>
        </authorList>
    </citation>
    <scope>NUCLEOTIDE SEQUENCE</scope>
    <source>
        <strain evidence="7">Texas</strain>
    </source>
</reference>
<dbReference type="VEuPathDB" id="PiroplasmaDB:BBOV_II000630"/>
<sequence>MAVPKDFECPVCFKLLYKPVTTSCGHNFCKTCIDQAAAYRLACPLCRQRLSSQYSPNILLFQLLNETFADEMRERAEELITQARGNESVYRDRVSRPNDDSSTRPVIYTSHCHDYLFPSERRHFVLKRSQASRLMPFLRDTDKLLIILPEKRNGKRNIGALAQYVGPNRMDDEDEIQEMVAWQTTILERIEVLEVVNDPIYDCPMARYSVVHDDFTFPGSTDQNHEQELVRLHISILTYSHDLESLVTTFVSLQSIASSDTTAMDRYSICCELIKLCGIVAKTQLNITSPEGQRHFSDNYSQLMVLGERPTSGEIESASLFYARLLIADSSDKIRWYHMTDTLARLLEVSSIYVYAGDKYVLQLEPEYRYSWFSRWLFILVLLLALIIQRFIIS</sequence>
<dbReference type="InterPro" id="IPR013083">
    <property type="entry name" value="Znf_RING/FYVE/PHD"/>
</dbReference>
<evidence type="ECO:0000256" key="3">
    <source>
        <dbReference type="ARBA" id="ARBA00022833"/>
    </source>
</evidence>
<keyword evidence="5" id="KW-0812">Transmembrane</keyword>
<proteinExistence type="evidence at transcript level"/>